<feature type="signal peptide" evidence="2">
    <location>
        <begin position="1"/>
        <end position="17"/>
    </location>
</feature>
<proteinExistence type="predicted"/>
<feature type="chain" id="PRO_5047276692" evidence="2">
    <location>
        <begin position="18"/>
        <end position="200"/>
    </location>
</feature>
<keyword evidence="2" id="KW-0732">Signal</keyword>
<evidence type="ECO:0000256" key="1">
    <source>
        <dbReference type="SAM" id="MobiDB-lite"/>
    </source>
</evidence>
<dbReference type="GeneID" id="101850428"/>
<protein>
    <submittedName>
        <fullName evidence="4">Uncharacterized protein LOC101850428 isoform X2</fullName>
    </submittedName>
</protein>
<reference evidence="4" key="1">
    <citation type="submission" date="2025-08" db="UniProtKB">
        <authorList>
            <consortium name="RefSeq"/>
        </authorList>
    </citation>
    <scope>IDENTIFICATION</scope>
</reference>
<accession>A0ABM0JZJ1</accession>
<evidence type="ECO:0000313" key="3">
    <source>
        <dbReference type="Proteomes" id="UP000694888"/>
    </source>
</evidence>
<feature type="compositionally biased region" description="Basic and acidic residues" evidence="1">
    <location>
        <begin position="129"/>
        <end position="157"/>
    </location>
</feature>
<name>A0ABM0JZJ1_APLCA</name>
<gene>
    <name evidence="4" type="primary">LOC101850428</name>
</gene>
<keyword evidence="3" id="KW-1185">Reference proteome</keyword>
<dbReference type="RefSeq" id="XP_005105213.1">
    <property type="nucleotide sequence ID" value="XM_005105156.1"/>
</dbReference>
<sequence length="200" mass="22024">MKLVLLFVVALALSAHGDDSSEEEREPYDCLKDKDCEATPRGPFSTIGQRVFCCKAGDTLSITVKGDHFSYSSVFSKLVKREAPTEPKEADDKNVVDDAKVDDKNVVADAKVDDKNVVADAQVDDKKVVADADAGDKSKVVDPDAKTETDSDVQRPESDDEAQVVCRCNEKDLQEKITDQVKDTFGNIRDGMKNAFERIF</sequence>
<evidence type="ECO:0000256" key="2">
    <source>
        <dbReference type="SAM" id="SignalP"/>
    </source>
</evidence>
<dbReference type="Proteomes" id="UP000694888">
    <property type="component" value="Unplaced"/>
</dbReference>
<feature type="region of interest" description="Disordered" evidence="1">
    <location>
        <begin position="129"/>
        <end position="162"/>
    </location>
</feature>
<organism evidence="3 4">
    <name type="scientific">Aplysia californica</name>
    <name type="common">California sea hare</name>
    <dbReference type="NCBI Taxonomy" id="6500"/>
    <lineage>
        <taxon>Eukaryota</taxon>
        <taxon>Metazoa</taxon>
        <taxon>Spiralia</taxon>
        <taxon>Lophotrochozoa</taxon>
        <taxon>Mollusca</taxon>
        <taxon>Gastropoda</taxon>
        <taxon>Heterobranchia</taxon>
        <taxon>Euthyneura</taxon>
        <taxon>Tectipleura</taxon>
        <taxon>Aplysiida</taxon>
        <taxon>Aplysioidea</taxon>
        <taxon>Aplysiidae</taxon>
        <taxon>Aplysia</taxon>
    </lineage>
</organism>
<evidence type="ECO:0000313" key="4">
    <source>
        <dbReference type="RefSeq" id="XP_005105213.1"/>
    </source>
</evidence>